<dbReference type="InterPro" id="IPR010852">
    <property type="entry name" value="ABATE"/>
</dbReference>
<evidence type="ECO:0000313" key="3">
    <source>
        <dbReference type="EMBL" id="MBB5102318.1"/>
    </source>
</evidence>
<gene>
    <name evidence="3" type="ORF">FHS40_001371</name>
</gene>
<evidence type="ECO:0000256" key="1">
    <source>
        <dbReference type="SAM" id="MobiDB-lite"/>
    </source>
</evidence>
<dbReference type="InterPro" id="IPR021005">
    <property type="entry name" value="Znf_CGNR"/>
</dbReference>
<dbReference type="Pfam" id="PF11706">
    <property type="entry name" value="zf-CGNR"/>
    <property type="match status" value="1"/>
</dbReference>
<protein>
    <recommendedName>
        <fullName evidence="2">Zinc finger CGNR domain-containing protein</fullName>
    </recommendedName>
</protein>
<name>A0A7W8APT1_STRST</name>
<dbReference type="SUPFAM" id="SSF160904">
    <property type="entry name" value="Jann2411-like"/>
    <property type="match status" value="1"/>
</dbReference>
<accession>A0A7W8APT1</accession>
<proteinExistence type="predicted"/>
<sequence>MGEMMRESANGPGGVGETGGGPDGDWSTRHSVVRSARRAAALVNVLGGTPDAAPDAAAVRAVLREYGEDDPLDLSAEDVRAMRAAAASLREVFAAPDVDTAAHRLNRILAESCGPVRLTAHGGGAPWHPHLDSDDEAPWAEWLLASSCMALTVLVWDRQRPPGGLCASPRCANVYLAVGGGAARRYCSRRCATRERVANHRKAKEA</sequence>
<dbReference type="EMBL" id="JACHJD010000002">
    <property type="protein sequence ID" value="MBB5102318.1"/>
    <property type="molecule type" value="Genomic_DNA"/>
</dbReference>
<dbReference type="PANTHER" id="PTHR35525">
    <property type="entry name" value="BLL6575 PROTEIN"/>
    <property type="match status" value="1"/>
</dbReference>
<feature type="domain" description="Zinc finger CGNR" evidence="2">
    <location>
        <begin position="165"/>
        <end position="202"/>
    </location>
</feature>
<keyword evidence="4" id="KW-1185">Reference proteome</keyword>
<evidence type="ECO:0000313" key="4">
    <source>
        <dbReference type="Proteomes" id="UP000549009"/>
    </source>
</evidence>
<evidence type="ECO:0000259" key="2">
    <source>
        <dbReference type="Pfam" id="PF11706"/>
    </source>
</evidence>
<feature type="compositionally biased region" description="Gly residues" evidence="1">
    <location>
        <begin position="11"/>
        <end position="23"/>
    </location>
</feature>
<comment type="caution">
    <text evidence="3">The sequence shown here is derived from an EMBL/GenBank/DDBJ whole genome shotgun (WGS) entry which is preliminary data.</text>
</comment>
<dbReference type="PANTHER" id="PTHR35525:SF3">
    <property type="entry name" value="BLL6575 PROTEIN"/>
    <property type="match status" value="1"/>
</dbReference>
<reference evidence="3 4" key="1">
    <citation type="submission" date="2020-08" db="EMBL/GenBank/DDBJ databases">
        <title>Genomic Encyclopedia of Type Strains, Phase III (KMG-III): the genomes of soil and plant-associated and newly described type strains.</title>
        <authorList>
            <person name="Whitman W."/>
        </authorList>
    </citation>
    <scope>NUCLEOTIDE SEQUENCE [LARGE SCALE GENOMIC DNA]</scope>
    <source>
        <strain evidence="3 4">CECT 3146</strain>
    </source>
</reference>
<dbReference type="Gene3D" id="1.10.3300.10">
    <property type="entry name" value="Jann2411-like domain"/>
    <property type="match status" value="1"/>
</dbReference>
<organism evidence="3 4">
    <name type="scientific">Streptomyces spectabilis</name>
    <dbReference type="NCBI Taxonomy" id="68270"/>
    <lineage>
        <taxon>Bacteria</taxon>
        <taxon>Bacillati</taxon>
        <taxon>Actinomycetota</taxon>
        <taxon>Actinomycetes</taxon>
        <taxon>Kitasatosporales</taxon>
        <taxon>Streptomycetaceae</taxon>
        <taxon>Streptomyces</taxon>
    </lineage>
</organism>
<feature type="region of interest" description="Disordered" evidence="1">
    <location>
        <begin position="1"/>
        <end position="28"/>
    </location>
</feature>
<dbReference type="AlphaFoldDB" id="A0A7W8APT1"/>
<dbReference type="Proteomes" id="UP000549009">
    <property type="component" value="Unassembled WGS sequence"/>
</dbReference>
<dbReference type="InterPro" id="IPR023286">
    <property type="entry name" value="ABATE_dom_sf"/>
</dbReference>